<proteinExistence type="predicted"/>
<dbReference type="InterPro" id="IPR018253">
    <property type="entry name" value="DnaJ_domain_CS"/>
</dbReference>
<evidence type="ECO:0000256" key="5">
    <source>
        <dbReference type="ARBA" id="ARBA00035043"/>
    </source>
</evidence>
<evidence type="ECO:0000259" key="8">
    <source>
        <dbReference type="PROSITE" id="PS51352"/>
    </source>
</evidence>
<dbReference type="SUPFAM" id="SSF46565">
    <property type="entry name" value="Chaperone J-domain"/>
    <property type="match status" value="1"/>
</dbReference>
<organism evidence="9 10">
    <name type="scientific">Limulus polyphemus</name>
    <name type="common">Atlantic horseshoe crab</name>
    <dbReference type="NCBI Taxonomy" id="6850"/>
    <lineage>
        <taxon>Eukaryota</taxon>
        <taxon>Metazoa</taxon>
        <taxon>Ecdysozoa</taxon>
        <taxon>Arthropoda</taxon>
        <taxon>Chelicerata</taxon>
        <taxon>Merostomata</taxon>
        <taxon>Xiphosura</taxon>
        <taxon>Limulidae</taxon>
        <taxon>Limulus</taxon>
    </lineage>
</organism>
<dbReference type="PROSITE" id="PS50076">
    <property type="entry name" value="DNAJ_2"/>
    <property type="match status" value="1"/>
</dbReference>
<keyword evidence="6" id="KW-0472">Membrane</keyword>
<sequence length="793" mass="92311">MHVLKLSRVSSLLITIFSIIEIIYGFRDPYETLDVKSSATIQEIKQAYKKLAKQWHPDKNRESGAESKFIEINKAYQLLMDPQRKEQFDRHGTVEDSPNFRQQPDYSGFRRFEFDPFDSFFNHGGFKFQFSFNQGSVYHKYTITSRTYENHIIPGSVRKPYLILFYSDLCLPCIHVEPVWQKVASELEPIGLGLGTVHVQKEPALTKKIGVNSLPYLIGVIDGRPIHYKDNQLSLLRIIEFTRKLFPYKTIVNVNDDSVEEFLNGWPNNKVNALIFSQVEPPRLRYLLLAFQYNTRASFGLVKLGNSKTHETCRRYGVNKKMESLLIFNEITTSPVATLSMGELAPQTMRDVLEANKFLLLPRLSSQLLFDQLCPPEAARSRKRLCVILITRNTQAHDPYRAVMREFIQQSNCPKEKVRFMFIFKEKQTEFVNALSSGEGAPVEPDLHVVMLWRQEFDKVRYQWLDTAWSVEPNSVNSTMRELEDILQQLVQTTESLPYQAKVVALTDEHERGFLGRILNRLIIMGEILRDNISHQEVLPAISVILTVAFIVIMGYVMSYLVNLEEQNIQEKYRQEGKQPPNGRGKLREEHKLNIHELRGETYNGLVRLLKPGFRTIVLILDSESKDKLLPKFYKIVYPYRKNKTLMFAFLMVEKNLEWYHQILIQTLGDPRKLNINPKNCIGTVLSLNGYRKYFCVYHAKHAEPRMDHCDYKESKTIDGINGNFIGFEESCSESESSDIETGELLNRSNGRLKSDNVLFEEHLLDRLSNWLDRLFEGTTQRYYIQYWPVNMK</sequence>
<dbReference type="Pfam" id="PF00085">
    <property type="entry name" value="Thioredoxin"/>
    <property type="match status" value="1"/>
</dbReference>
<dbReference type="PRINTS" id="PR00625">
    <property type="entry name" value="JDOMAIN"/>
</dbReference>
<dbReference type="PROSITE" id="PS51352">
    <property type="entry name" value="THIOREDOXIN_2"/>
    <property type="match status" value="1"/>
</dbReference>
<evidence type="ECO:0000259" key="7">
    <source>
        <dbReference type="PROSITE" id="PS50076"/>
    </source>
</evidence>
<dbReference type="GeneID" id="106459696"/>
<dbReference type="InterPro" id="IPR052448">
    <property type="entry name" value="DnaJ_C16_autophagy_reg"/>
</dbReference>
<dbReference type="SMART" id="SM00271">
    <property type="entry name" value="DnaJ"/>
    <property type="match status" value="1"/>
</dbReference>
<dbReference type="Gene3D" id="3.40.30.10">
    <property type="entry name" value="Glutaredoxin"/>
    <property type="match status" value="1"/>
</dbReference>
<comment type="function">
    <text evidence="4">Plays an important role in regulating the size of autophagosomes during the formation process.</text>
</comment>
<dbReference type="InterPro" id="IPR001623">
    <property type="entry name" value="DnaJ_domain"/>
</dbReference>
<dbReference type="CDD" id="cd06257">
    <property type="entry name" value="DnaJ"/>
    <property type="match status" value="1"/>
</dbReference>
<evidence type="ECO:0000256" key="6">
    <source>
        <dbReference type="SAM" id="Phobius"/>
    </source>
</evidence>
<dbReference type="SUPFAM" id="SSF52833">
    <property type="entry name" value="Thioredoxin-like"/>
    <property type="match status" value="1"/>
</dbReference>
<keyword evidence="3" id="KW-0072">Autophagy</keyword>
<keyword evidence="6" id="KW-1133">Transmembrane helix</keyword>
<comment type="subcellular location">
    <subcellularLocation>
        <location evidence="1">Endoplasmic reticulum membrane</location>
        <topology evidence="1">Single-pass type IV membrane protein</topology>
    </subcellularLocation>
</comment>
<keyword evidence="9" id="KW-1185">Reference proteome</keyword>
<feature type="domain" description="J" evidence="7">
    <location>
        <begin position="28"/>
        <end position="92"/>
    </location>
</feature>
<accession>A0ABM1B4Q8</accession>
<dbReference type="InterPro" id="IPR013766">
    <property type="entry name" value="Thioredoxin_domain"/>
</dbReference>
<evidence type="ECO:0000256" key="2">
    <source>
        <dbReference type="ARBA" id="ARBA00020921"/>
    </source>
</evidence>
<evidence type="ECO:0000256" key="1">
    <source>
        <dbReference type="ARBA" id="ARBA00004163"/>
    </source>
</evidence>
<evidence type="ECO:0000256" key="3">
    <source>
        <dbReference type="ARBA" id="ARBA00023006"/>
    </source>
</evidence>
<dbReference type="Gene3D" id="1.10.287.110">
    <property type="entry name" value="DnaJ domain"/>
    <property type="match status" value="1"/>
</dbReference>
<dbReference type="Proteomes" id="UP000694941">
    <property type="component" value="Unplaced"/>
</dbReference>
<dbReference type="PANTHER" id="PTHR44303:SF2">
    <property type="entry name" value="DNAJ HOMOLOG SUBFAMILY C MEMBER 16"/>
    <property type="match status" value="1"/>
</dbReference>
<reference evidence="10" key="1">
    <citation type="submission" date="2025-08" db="UniProtKB">
        <authorList>
            <consortium name="RefSeq"/>
        </authorList>
    </citation>
    <scope>IDENTIFICATION</scope>
    <source>
        <tissue evidence="10">Muscle</tissue>
    </source>
</reference>
<dbReference type="Pfam" id="PF00226">
    <property type="entry name" value="DnaJ"/>
    <property type="match status" value="1"/>
</dbReference>
<evidence type="ECO:0000313" key="10">
    <source>
        <dbReference type="RefSeq" id="XP_013774797.1"/>
    </source>
</evidence>
<dbReference type="PROSITE" id="PS00636">
    <property type="entry name" value="DNAJ_1"/>
    <property type="match status" value="1"/>
</dbReference>
<evidence type="ECO:0000256" key="4">
    <source>
        <dbReference type="ARBA" id="ARBA00035002"/>
    </source>
</evidence>
<dbReference type="RefSeq" id="XP_013774797.1">
    <property type="nucleotide sequence ID" value="XM_013919343.2"/>
</dbReference>
<gene>
    <name evidence="10" type="primary">LOC106459696</name>
</gene>
<evidence type="ECO:0000313" key="9">
    <source>
        <dbReference type="Proteomes" id="UP000694941"/>
    </source>
</evidence>
<dbReference type="InterPro" id="IPR036249">
    <property type="entry name" value="Thioredoxin-like_sf"/>
</dbReference>
<feature type="domain" description="Thioredoxin" evidence="8">
    <location>
        <begin position="91"/>
        <end position="276"/>
    </location>
</feature>
<dbReference type="InterPro" id="IPR036869">
    <property type="entry name" value="J_dom_sf"/>
</dbReference>
<protein>
    <recommendedName>
        <fullName evidence="2">DnaJ homolog subfamily C member 16</fullName>
    </recommendedName>
    <alternativeName>
        <fullName evidence="5">Endoplasmic reticulum DNA J domain-containing protein 8</fullName>
    </alternativeName>
</protein>
<dbReference type="PANTHER" id="PTHR44303">
    <property type="entry name" value="DNAJ HOMOLOG SUBFAMILY C MEMBER 16"/>
    <property type="match status" value="1"/>
</dbReference>
<keyword evidence="6" id="KW-0812">Transmembrane</keyword>
<feature type="transmembrane region" description="Helical" evidence="6">
    <location>
        <begin position="538"/>
        <end position="562"/>
    </location>
</feature>
<name>A0ABM1B4Q8_LIMPO</name>